<dbReference type="Gene3D" id="3.40.50.300">
    <property type="entry name" value="P-loop containing nucleotide triphosphate hydrolases"/>
    <property type="match status" value="1"/>
</dbReference>
<evidence type="ECO:0000313" key="1">
    <source>
        <dbReference type="EMBL" id="KAB8276586.1"/>
    </source>
</evidence>
<dbReference type="Proteomes" id="UP000326289">
    <property type="component" value="Unassembled WGS sequence"/>
</dbReference>
<dbReference type="AlphaFoldDB" id="A0A5N6JCK1"/>
<dbReference type="InterPro" id="IPR027417">
    <property type="entry name" value="P-loop_NTPase"/>
</dbReference>
<proteinExistence type="predicted"/>
<evidence type="ECO:0000313" key="2">
    <source>
        <dbReference type="Proteomes" id="UP000326289"/>
    </source>
</evidence>
<gene>
    <name evidence="1" type="ORF">BDV30DRAFT_235657</name>
</gene>
<reference evidence="1 2" key="1">
    <citation type="submission" date="2019-04" db="EMBL/GenBank/DDBJ databases">
        <title>Fungal friends and foes A comparative genomics study of 23 Aspergillus species from section Flavi.</title>
        <authorList>
            <consortium name="DOE Joint Genome Institute"/>
            <person name="Kjaerbolling I."/>
            <person name="Vesth T.C."/>
            <person name="Frisvad J.C."/>
            <person name="Nybo J.L."/>
            <person name="Theobald S."/>
            <person name="Kildgaard S."/>
            <person name="Petersen T.I."/>
            <person name="Kuo A."/>
            <person name="Sato A."/>
            <person name="Lyhne E.K."/>
            <person name="Kogle M.E."/>
            <person name="Wiebenga A."/>
            <person name="Kun R.S."/>
            <person name="Lubbers R.J."/>
            <person name="Makela M.R."/>
            <person name="Barry K."/>
            <person name="Chovatia M."/>
            <person name="Clum A."/>
            <person name="Daum C."/>
            <person name="Haridas S."/>
            <person name="He G."/>
            <person name="LaButti K."/>
            <person name="Lipzen A."/>
            <person name="Mondo S."/>
            <person name="Pangilinan J."/>
            <person name="Riley R."/>
            <person name="Salamov A."/>
            <person name="Simmons B.A."/>
            <person name="Magnuson J.K."/>
            <person name="Henrissat B."/>
            <person name="Mortensen U.H."/>
            <person name="Larsen T.O."/>
            <person name="De vries R.P."/>
            <person name="Grigoriev I.V."/>
            <person name="Machida M."/>
            <person name="Baker S.E."/>
            <person name="Andersen M.R."/>
        </authorList>
    </citation>
    <scope>NUCLEOTIDE SEQUENCE [LARGE SCALE GENOMIC DNA]</scope>
    <source>
        <strain evidence="1 2">CBS 117635</strain>
    </source>
</reference>
<evidence type="ECO:0008006" key="3">
    <source>
        <dbReference type="Google" id="ProtNLM"/>
    </source>
</evidence>
<name>A0A5N6JCK1_9EURO</name>
<accession>A0A5N6JCK1</accession>
<organism evidence="1 2">
    <name type="scientific">Aspergillus minisclerotigenes</name>
    <dbReference type="NCBI Taxonomy" id="656917"/>
    <lineage>
        <taxon>Eukaryota</taxon>
        <taxon>Fungi</taxon>
        <taxon>Dikarya</taxon>
        <taxon>Ascomycota</taxon>
        <taxon>Pezizomycotina</taxon>
        <taxon>Eurotiomycetes</taxon>
        <taxon>Eurotiomycetidae</taxon>
        <taxon>Eurotiales</taxon>
        <taxon>Aspergillaceae</taxon>
        <taxon>Aspergillus</taxon>
        <taxon>Aspergillus subgen. Circumdati</taxon>
    </lineage>
</organism>
<protein>
    <recommendedName>
        <fullName evidence="3">DNA2/NAM7 helicase helicase domain-containing protein</fullName>
    </recommendedName>
</protein>
<keyword evidence="2" id="KW-1185">Reference proteome</keyword>
<dbReference type="EMBL" id="ML732776">
    <property type="protein sequence ID" value="KAB8276586.1"/>
    <property type="molecule type" value="Genomic_DNA"/>
</dbReference>
<sequence>MGPPGTGETSVSTRIALYHCHTEKPLLIVCGSNQGLDVIANRIMLGLSYSNDAHGSNEIYGLDTEYQEELETQLAPGAKAASATQFMTKLHPGLGGLGISDEKFNLLRSSSEASMKSQGNPSLGGHIIKPPEHAECLGSSSLECEDKEMILLWTFLTYQEALVRGGFLFLEDVVEDAVEEPGAMARPGEALASDDNSVSIVATLISGRKVAWRELQRYYM</sequence>